<dbReference type="PANTHER" id="PTHR28641">
    <property type="match status" value="1"/>
</dbReference>
<dbReference type="EMBL" id="BLLF01000462">
    <property type="protein sequence ID" value="GFH12036.1"/>
    <property type="molecule type" value="Genomic_DNA"/>
</dbReference>
<dbReference type="Pfam" id="PF05292">
    <property type="entry name" value="MCD"/>
    <property type="match status" value="1"/>
</dbReference>
<dbReference type="GO" id="GO:0005759">
    <property type="term" value="C:mitochondrial matrix"/>
    <property type="evidence" value="ECO:0007669"/>
    <property type="project" value="TreeGrafter"/>
</dbReference>
<feature type="domain" description="Malonyl-CoA decarboxylase C-terminal" evidence="1">
    <location>
        <begin position="13"/>
        <end position="57"/>
    </location>
</feature>
<dbReference type="GO" id="GO:0050080">
    <property type="term" value="F:malonyl-CoA decarboxylase activity"/>
    <property type="evidence" value="ECO:0007669"/>
    <property type="project" value="InterPro"/>
</dbReference>
<evidence type="ECO:0000259" key="1">
    <source>
        <dbReference type="Pfam" id="PF05292"/>
    </source>
</evidence>
<proteinExistence type="predicted"/>
<organism evidence="2 3">
    <name type="scientific">Haematococcus lacustris</name>
    <name type="common">Green alga</name>
    <name type="synonym">Haematococcus pluvialis</name>
    <dbReference type="NCBI Taxonomy" id="44745"/>
    <lineage>
        <taxon>Eukaryota</taxon>
        <taxon>Viridiplantae</taxon>
        <taxon>Chlorophyta</taxon>
        <taxon>core chlorophytes</taxon>
        <taxon>Chlorophyceae</taxon>
        <taxon>CS clade</taxon>
        <taxon>Chlamydomonadales</taxon>
        <taxon>Haematococcaceae</taxon>
        <taxon>Haematococcus</taxon>
    </lineage>
</organism>
<reference evidence="2 3" key="1">
    <citation type="submission" date="2020-02" db="EMBL/GenBank/DDBJ databases">
        <title>Draft genome sequence of Haematococcus lacustris strain NIES-144.</title>
        <authorList>
            <person name="Morimoto D."/>
            <person name="Nakagawa S."/>
            <person name="Yoshida T."/>
            <person name="Sawayama S."/>
        </authorList>
    </citation>
    <scope>NUCLEOTIDE SEQUENCE [LARGE SCALE GENOMIC DNA]</scope>
    <source>
        <strain evidence="2 3">NIES-144</strain>
    </source>
</reference>
<comment type="caution">
    <text evidence="2">The sequence shown here is derived from an EMBL/GenBank/DDBJ whole genome shotgun (WGS) entry which is preliminary data.</text>
</comment>
<gene>
    <name evidence="2" type="ORF">HaLaN_07660</name>
</gene>
<dbReference type="Proteomes" id="UP000485058">
    <property type="component" value="Unassembled WGS sequence"/>
</dbReference>
<dbReference type="GO" id="GO:0005782">
    <property type="term" value="C:peroxisomal matrix"/>
    <property type="evidence" value="ECO:0007669"/>
    <property type="project" value="TreeGrafter"/>
</dbReference>
<accession>A0A699YYF0</accession>
<evidence type="ECO:0000313" key="2">
    <source>
        <dbReference type="EMBL" id="GFH12036.1"/>
    </source>
</evidence>
<sequence length="57" mass="6379">MVGQALAAWFTPGLLECQRLSWEGCSGALLDKVAAFEAVHPILGWADLRRRFDPHDR</sequence>
<dbReference type="AlphaFoldDB" id="A0A699YYF0"/>
<keyword evidence="3" id="KW-1185">Reference proteome</keyword>
<dbReference type="Gene3D" id="3.40.630.180">
    <property type="match status" value="1"/>
</dbReference>
<evidence type="ECO:0000313" key="3">
    <source>
        <dbReference type="Proteomes" id="UP000485058"/>
    </source>
</evidence>
<dbReference type="InterPro" id="IPR038917">
    <property type="entry name" value="Malonyl_CoA_deC"/>
</dbReference>
<dbReference type="GO" id="GO:0006633">
    <property type="term" value="P:fatty acid biosynthetic process"/>
    <property type="evidence" value="ECO:0007669"/>
    <property type="project" value="InterPro"/>
</dbReference>
<dbReference type="GO" id="GO:0006085">
    <property type="term" value="P:acetyl-CoA biosynthetic process"/>
    <property type="evidence" value="ECO:0007669"/>
    <property type="project" value="TreeGrafter"/>
</dbReference>
<dbReference type="GO" id="GO:2001294">
    <property type="term" value="P:malonyl-CoA catabolic process"/>
    <property type="evidence" value="ECO:0007669"/>
    <property type="project" value="TreeGrafter"/>
</dbReference>
<name>A0A699YYF0_HAELA</name>
<dbReference type="PANTHER" id="PTHR28641:SF1">
    <property type="entry name" value="MALONYL-COA DECARBOXYLASE, MITOCHONDRIAL"/>
    <property type="match status" value="1"/>
</dbReference>
<dbReference type="InterPro" id="IPR007956">
    <property type="entry name" value="Malonyl_CoA_deC_C"/>
</dbReference>
<protein>
    <recommendedName>
        <fullName evidence="1">Malonyl-CoA decarboxylase C-terminal domain-containing protein</fullName>
    </recommendedName>
</protein>